<evidence type="ECO:0000256" key="3">
    <source>
        <dbReference type="ARBA" id="ARBA00022827"/>
    </source>
</evidence>
<dbReference type="Gene3D" id="3.40.30.120">
    <property type="match status" value="1"/>
</dbReference>
<protein>
    <submittedName>
        <fullName evidence="5">Oxygenase</fullName>
    </submittedName>
</protein>
<dbReference type="InterPro" id="IPR036188">
    <property type="entry name" value="FAD/NAD-bd_sf"/>
</dbReference>
<dbReference type="PANTHER" id="PTHR43004:SF19">
    <property type="entry name" value="BINDING MONOOXYGENASE, PUTATIVE (JCVI)-RELATED"/>
    <property type="match status" value="1"/>
</dbReference>
<keyword evidence="3" id="KW-0274">FAD</keyword>
<evidence type="ECO:0000256" key="2">
    <source>
        <dbReference type="ARBA" id="ARBA00022630"/>
    </source>
</evidence>
<dbReference type="GO" id="GO:0071949">
    <property type="term" value="F:FAD binding"/>
    <property type="evidence" value="ECO:0007669"/>
    <property type="project" value="InterPro"/>
</dbReference>
<dbReference type="Pfam" id="PF01494">
    <property type="entry name" value="FAD_binding_3"/>
    <property type="match status" value="1"/>
</dbReference>
<dbReference type="EMBL" id="AF293442">
    <property type="protein sequence ID" value="AAG30200.1"/>
    <property type="molecule type" value="Genomic_DNA"/>
</dbReference>
<proteinExistence type="predicted"/>
<name>Q9F6C9_9ACTN</name>
<dbReference type="PRINTS" id="PR00420">
    <property type="entry name" value="RNGMNOXGNASE"/>
</dbReference>
<dbReference type="SUPFAM" id="SSF51905">
    <property type="entry name" value="FAD/NAD(P)-binding domain"/>
    <property type="match status" value="1"/>
</dbReference>
<reference evidence="5" key="1">
    <citation type="journal article" date="2000" name="J. Biol. Chem.">
        <title>Cloning, nucleotide sequence, and heterologous expression of the biosynthetic gene cluster for R1128, a non-steroidal estrogen receptor antagonist. Insights into an unusual priming mechanism.</title>
        <authorList>
            <person name="Marti T."/>
            <person name="Hu Z."/>
            <person name="Pohl N.L."/>
            <person name="Shah A.N."/>
            <person name="Khosla C."/>
        </authorList>
    </citation>
    <scope>NUCLEOTIDE SEQUENCE</scope>
    <source>
        <strain evidence="5">R1128</strain>
    </source>
</reference>
<dbReference type="AlphaFoldDB" id="Q9F6C9"/>
<sequence length="517" mass="55553">MPESDGIDGTYPVVIAGGGPVGTMLACGLRQAGVDVLVLERRTEPDLLPRAGSMGPLAFEALERLGLHDALLAAEQDTLAEYGKMFADWAAKKGIGQPATRSAPKEHFAGLEKIDPARRTDPERRRVRVEQPVLEEILHRHAVSLGAVILRGHEIVGVFQDEERVIVDVRTVDGTVAQVTTQYLVGADGADSSVRGFVGFDFPGTDATVTGRMAVVELADEEKLSPGFHYTPVGLYVHGLGVNRLSTVEFDGPPTDDEDMTAEELQGSIRRVSGTDVTISEMSSGTRWIDTARQASAYRLGRVLLAGDAAHVYAPVGGQGLNVGLVDAANLVWKLAAQVQRWAPHYLLDTYGSERYPVAARLLQNTRAQIALMHPDPQTTALREMFEELLDIDEVHRTIADMMAGMDVRYAVEGEHPLLGTLVPDAKLTGGKAADLWADGRGVLVDFADRADVRDAVGAWSARVNVVTLPGAREDVDALLVRPDGCVVWALPTGAALADAPPTEALTTWFGRAPRVS</sequence>
<evidence type="ECO:0000313" key="5">
    <source>
        <dbReference type="EMBL" id="AAG30200.1"/>
    </source>
</evidence>
<dbReference type="Pfam" id="PF21274">
    <property type="entry name" value="Rng_hyd_C"/>
    <property type="match status" value="1"/>
</dbReference>
<dbReference type="Gene3D" id="3.50.50.60">
    <property type="entry name" value="FAD/NAD(P)-binding domain"/>
    <property type="match status" value="2"/>
</dbReference>
<gene>
    <name evidence="5" type="primary">zhuM</name>
</gene>
<dbReference type="PANTHER" id="PTHR43004">
    <property type="entry name" value="TRK SYSTEM POTASSIUM UPTAKE PROTEIN"/>
    <property type="match status" value="1"/>
</dbReference>
<accession>Q9F6C9</accession>
<keyword evidence="2" id="KW-0285">Flavoprotein</keyword>
<dbReference type="GO" id="GO:0016709">
    <property type="term" value="F:oxidoreductase activity, acting on paired donors, with incorporation or reduction of molecular oxygen, NAD(P)H as one donor, and incorporation of one atom of oxygen"/>
    <property type="evidence" value="ECO:0007669"/>
    <property type="project" value="UniProtKB-ARBA"/>
</dbReference>
<dbReference type="InterPro" id="IPR050641">
    <property type="entry name" value="RIFMO-like"/>
</dbReference>
<organism evidence="5">
    <name type="scientific">Streptomyces sp. R1128</name>
    <dbReference type="NCBI Taxonomy" id="140437"/>
    <lineage>
        <taxon>Bacteria</taxon>
        <taxon>Bacillati</taxon>
        <taxon>Actinomycetota</taxon>
        <taxon>Actinomycetes</taxon>
        <taxon>Kitasatosporales</taxon>
        <taxon>Streptomycetaceae</taxon>
        <taxon>Streptomyces</taxon>
    </lineage>
</organism>
<comment type="cofactor">
    <cofactor evidence="1">
        <name>FAD</name>
        <dbReference type="ChEBI" id="CHEBI:57692"/>
    </cofactor>
</comment>
<evidence type="ECO:0000256" key="1">
    <source>
        <dbReference type="ARBA" id="ARBA00001974"/>
    </source>
</evidence>
<dbReference type="InterPro" id="IPR002938">
    <property type="entry name" value="FAD-bd"/>
</dbReference>
<feature type="domain" description="FAD-binding" evidence="4">
    <location>
        <begin position="11"/>
        <end position="366"/>
    </location>
</feature>
<evidence type="ECO:0000259" key="4">
    <source>
        <dbReference type="Pfam" id="PF01494"/>
    </source>
</evidence>